<name>A0AAV0PL59_9ROSI</name>
<keyword evidence="9" id="KW-0472">Membrane</keyword>
<reference evidence="15" key="1">
    <citation type="submission" date="2022-08" db="EMBL/GenBank/DDBJ databases">
        <authorList>
            <person name="Gutierrez-Valencia J."/>
        </authorList>
    </citation>
    <scope>NUCLEOTIDE SEQUENCE</scope>
</reference>
<evidence type="ECO:0000256" key="12">
    <source>
        <dbReference type="PIRSR" id="PIRSR605027-4"/>
    </source>
</evidence>
<keyword evidence="11 13" id="KW-0961">Cell wall biogenesis/degradation</keyword>
<evidence type="ECO:0000256" key="4">
    <source>
        <dbReference type="ARBA" id="ARBA00022679"/>
    </source>
</evidence>
<organism evidence="15 16">
    <name type="scientific">Linum tenue</name>
    <dbReference type="NCBI Taxonomy" id="586396"/>
    <lineage>
        <taxon>Eukaryota</taxon>
        <taxon>Viridiplantae</taxon>
        <taxon>Streptophyta</taxon>
        <taxon>Embryophyta</taxon>
        <taxon>Tracheophyta</taxon>
        <taxon>Spermatophyta</taxon>
        <taxon>Magnoliopsida</taxon>
        <taxon>eudicotyledons</taxon>
        <taxon>Gunneridae</taxon>
        <taxon>Pentapetalae</taxon>
        <taxon>rosids</taxon>
        <taxon>fabids</taxon>
        <taxon>Malpighiales</taxon>
        <taxon>Linaceae</taxon>
        <taxon>Linum</taxon>
    </lineage>
</organism>
<dbReference type="EC" id="2.4.-.-" evidence="13"/>
<keyword evidence="10" id="KW-0325">Glycoprotein</keyword>
<accession>A0AAV0PL59</accession>
<dbReference type="PANTHER" id="PTHR10896:SF59">
    <property type="entry name" value="BETA-1,4-XYLOSYLTRANSFERASE IRX9"/>
    <property type="match status" value="1"/>
</dbReference>
<keyword evidence="6 13" id="KW-0735">Signal-anchor</keyword>
<dbReference type="AlphaFoldDB" id="A0AAV0PL59"/>
<evidence type="ECO:0000256" key="7">
    <source>
        <dbReference type="ARBA" id="ARBA00022989"/>
    </source>
</evidence>
<evidence type="ECO:0000313" key="15">
    <source>
        <dbReference type="EMBL" id="CAI0471515.1"/>
    </source>
</evidence>
<evidence type="ECO:0000256" key="2">
    <source>
        <dbReference type="ARBA" id="ARBA00007706"/>
    </source>
</evidence>
<dbReference type="GO" id="GO:0042285">
    <property type="term" value="F:xylosyltransferase activity"/>
    <property type="evidence" value="ECO:0007669"/>
    <property type="project" value="TreeGrafter"/>
</dbReference>
<sequence>MGSSERPKKKVQLWKKAAVHFALCFVMGFFTGFAPTGSKAPTTSAATRSVILSNTSSAATPHSSQIASLRSTAGGGRINKSRKLIPQQLPGSSSDDGQPLPTHFEEVKTEEFTGAAELGSKSKLTPRRLIIIITPTNARDPHQGVNLRRLANTLRLVPPPVLWVVVEHMESPSGKENEVSEMLRSTGMMYRHLEYRENFTAAEAEVELEHQRNLALKHLERHRLSGIVHFAGIHNVYDLDFFDELREIEMFGTWPMALLTPHKSEVVIQGPVCDSSQVIGWHLNKMKDTTTKREVIVEEEPPKIHVSGFAFNSSILWDPERWGRPSSSQRTSQNSIKFVKEAALDVEGETKLKGIPAQECSKIMVWRLRLPATATTKNVVPSSSSSDSN</sequence>
<keyword evidence="8 13" id="KW-0333">Golgi apparatus</keyword>
<evidence type="ECO:0000256" key="1">
    <source>
        <dbReference type="ARBA" id="ARBA00004323"/>
    </source>
</evidence>
<gene>
    <name evidence="15" type="ORF">LITE_LOCUS38934</name>
</gene>
<dbReference type="EMBL" id="CAMGYJ010000009">
    <property type="protein sequence ID" value="CAI0471515.1"/>
    <property type="molecule type" value="Genomic_DNA"/>
</dbReference>
<evidence type="ECO:0000256" key="10">
    <source>
        <dbReference type="ARBA" id="ARBA00023180"/>
    </source>
</evidence>
<keyword evidence="16" id="KW-1185">Reference proteome</keyword>
<evidence type="ECO:0000256" key="11">
    <source>
        <dbReference type="ARBA" id="ARBA00023316"/>
    </source>
</evidence>
<feature type="region of interest" description="Disordered" evidence="14">
    <location>
        <begin position="55"/>
        <end position="79"/>
    </location>
</feature>
<keyword evidence="3" id="KW-0328">Glycosyltransferase</keyword>
<feature type="site" description="Interaction with galactose moiety of substrate glycoprotein" evidence="12">
    <location>
        <position position="265"/>
    </location>
</feature>
<proteinExistence type="inferred from homology"/>
<comment type="similarity">
    <text evidence="2 13">Belongs to the glycosyltransferase 43 family.</text>
</comment>
<evidence type="ECO:0000256" key="8">
    <source>
        <dbReference type="ARBA" id="ARBA00023034"/>
    </source>
</evidence>
<dbReference type="InterPro" id="IPR029044">
    <property type="entry name" value="Nucleotide-diphossugar_trans"/>
</dbReference>
<keyword evidence="5" id="KW-0812">Transmembrane</keyword>
<dbReference type="Pfam" id="PF03360">
    <property type="entry name" value="Glyco_transf_43"/>
    <property type="match status" value="1"/>
</dbReference>
<keyword evidence="4 13" id="KW-0808">Transferase</keyword>
<evidence type="ECO:0000256" key="9">
    <source>
        <dbReference type="ARBA" id="ARBA00023136"/>
    </source>
</evidence>
<dbReference type="GO" id="GO:0071555">
    <property type="term" value="P:cell wall organization"/>
    <property type="evidence" value="ECO:0007669"/>
    <property type="project" value="UniProtKB-KW"/>
</dbReference>
<dbReference type="GO" id="GO:0009834">
    <property type="term" value="P:plant-type secondary cell wall biogenesis"/>
    <property type="evidence" value="ECO:0007669"/>
    <property type="project" value="TreeGrafter"/>
</dbReference>
<feature type="compositionally biased region" description="Polar residues" evidence="14">
    <location>
        <begin position="55"/>
        <end position="71"/>
    </location>
</feature>
<evidence type="ECO:0000256" key="13">
    <source>
        <dbReference type="RuleBase" id="RU363127"/>
    </source>
</evidence>
<evidence type="ECO:0000256" key="6">
    <source>
        <dbReference type="ARBA" id="ARBA00022968"/>
    </source>
</evidence>
<comment type="function">
    <text evidence="13">Involved in the synthesis of glucuronoxylan hemicellulose in secondary cell walls.</text>
</comment>
<protein>
    <recommendedName>
        <fullName evidence="13">Glycosyltransferases</fullName>
        <ecNumber evidence="13">2.4.-.-</ecNumber>
    </recommendedName>
</protein>
<dbReference type="GO" id="GO:0000139">
    <property type="term" value="C:Golgi membrane"/>
    <property type="evidence" value="ECO:0007669"/>
    <property type="project" value="UniProtKB-SubCell"/>
</dbReference>
<evidence type="ECO:0000256" key="14">
    <source>
        <dbReference type="SAM" id="MobiDB-lite"/>
    </source>
</evidence>
<dbReference type="SUPFAM" id="SSF53448">
    <property type="entry name" value="Nucleotide-diphospho-sugar transferases"/>
    <property type="match status" value="1"/>
</dbReference>
<comment type="caution">
    <text evidence="15">The sequence shown here is derived from an EMBL/GenBank/DDBJ whole genome shotgun (WGS) entry which is preliminary data.</text>
</comment>
<dbReference type="GO" id="GO:0010417">
    <property type="term" value="P:glucuronoxylan biosynthetic process"/>
    <property type="evidence" value="ECO:0007669"/>
    <property type="project" value="TreeGrafter"/>
</dbReference>
<evidence type="ECO:0000313" key="16">
    <source>
        <dbReference type="Proteomes" id="UP001154282"/>
    </source>
</evidence>
<dbReference type="GO" id="GO:0015018">
    <property type="term" value="F:galactosylgalactosylxylosylprotein 3-beta-glucuronosyltransferase activity"/>
    <property type="evidence" value="ECO:0007669"/>
    <property type="project" value="InterPro"/>
</dbReference>
<dbReference type="PANTHER" id="PTHR10896">
    <property type="entry name" value="GALACTOSYLGALACTOSYLXYLOSYLPROTEIN 3-BETA-GLUCURONOSYLTRANSFERASE BETA-1,3-GLUCURONYLTRANSFERASE"/>
    <property type="match status" value="1"/>
</dbReference>
<evidence type="ECO:0000256" key="3">
    <source>
        <dbReference type="ARBA" id="ARBA00022676"/>
    </source>
</evidence>
<dbReference type="Proteomes" id="UP001154282">
    <property type="component" value="Unassembled WGS sequence"/>
</dbReference>
<dbReference type="Gene3D" id="3.90.550.10">
    <property type="entry name" value="Spore Coat Polysaccharide Biosynthesis Protein SpsA, Chain A"/>
    <property type="match status" value="1"/>
</dbReference>
<dbReference type="FunFam" id="3.90.550.10:FF:000084">
    <property type="entry name" value="Glycosyltransferases"/>
    <property type="match status" value="1"/>
</dbReference>
<evidence type="ECO:0000256" key="5">
    <source>
        <dbReference type="ARBA" id="ARBA00022692"/>
    </source>
</evidence>
<comment type="subcellular location">
    <subcellularLocation>
        <location evidence="1 13">Golgi apparatus membrane</location>
        <topology evidence="1 13">Single-pass type II membrane protein</topology>
    </subcellularLocation>
</comment>
<dbReference type="InterPro" id="IPR005027">
    <property type="entry name" value="Glyco_trans_43"/>
</dbReference>
<keyword evidence="7" id="KW-1133">Transmembrane helix</keyword>